<protein>
    <submittedName>
        <fullName evidence="1">Glycosyltransferase involved in cell wall biosynthesis</fullName>
    </submittedName>
</protein>
<organism evidence="1 2">
    <name type="scientific">Nesterenkonia lutea</name>
    <dbReference type="NCBI Taxonomy" id="272919"/>
    <lineage>
        <taxon>Bacteria</taxon>
        <taxon>Bacillati</taxon>
        <taxon>Actinomycetota</taxon>
        <taxon>Actinomycetes</taxon>
        <taxon>Micrococcales</taxon>
        <taxon>Micrococcaceae</taxon>
        <taxon>Nesterenkonia</taxon>
    </lineage>
</organism>
<dbReference type="Proteomes" id="UP000643525">
    <property type="component" value="Unassembled WGS sequence"/>
</dbReference>
<dbReference type="PANTHER" id="PTHR12526">
    <property type="entry name" value="GLYCOSYLTRANSFERASE"/>
    <property type="match status" value="1"/>
</dbReference>
<dbReference type="Pfam" id="PF13692">
    <property type="entry name" value="Glyco_trans_1_4"/>
    <property type="match status" value="1"/>
</dbReference>
<sequence length="269" mass="29312">MYLESTSFKGYEKRLLQPIEALFMRRADSVVVVNQSIRDVYRDRYGVEGTVLRNCGPAVPQDTLDSPVDIHQLLDLPRGASIVLYQGGLAQGRGLDVLVAASADFPEGAHTVLVGSGRERESLGRQVEELGLVDRVHFIPAVLPHELAGYTAAAAVGVIPYQPVSTNNFLALPNKVFEYTGAGIPFVASDLPELRRIARDEGCAAVYDPFDPQGLAAAVTKILTPSDREMYRRAAAEFGRCNTWERERLILISEAERIAGTLATATKDA</sequence>
<evidence type="ECO:0000313" key="2">
    <source>
        <dbReference type="Proteomes" id="UP000643525"/>
    </source>
</evidence>
<dbReference type="Gene3D" id="3.40.50.2000">
    <property type="entry name" value="Glycogen Phosphorylase B"/>
    <property type="match status" value="1"/>
</dbReference>
<proteinExistence type="predicted"/>
<gene>
    <name evidence="1" type="ORF">H4W27_000515</name>
</gene>
<name>A0ABR9JBT4_9MICC</name>
<accession>A0ABR9JBT4</accession>
<reference evidence="1 2" key="1">
    <citation type="submission" date="2020-10" db="EMBL/GenBank/DDBJ databases">
        <title>Sequencing the genomes of 1000 actinobacteria strains.</title>
        <authorList>
            <person name="Klenk H.-P."/>
        </authorList>
    </citation>
    <scope>NUCLEOTIDE SEQUENCE [LARGE SCALE GENOMIC DNA]</scope>
    <source>
        <strain evidence="1 2">DSM 15666</strain>
    </source>
</reference>
<keyword evidence="2" id="KW-1185">Reference proteome</keyword>
<dbReference type="SUPFAM" id="SSF53756">
    <property type="entry name" value="UDP-Glycosyltransferase/glycogen phosphorylase"/>
    <property type="match status" value="1"/>
</dbReference>
<evidence type="ECO:0000313" key="1">
    <source>
        <dbReference type="EMBL" id="MBE1523397.1"/>
    </source>
</evidence>
<comment type="caution">
    <text evidence="1">The sequence shown here is derived from an EMBL/GenBank/DDBJ whole genome shotgun (WGS) entry which is preliminary data.</text>
</comment>
<dbReference type="EMBL" id="JADBED010000001">
    <property type="protein sequence ID" value="MBE1523397.1"/>
    <property type="molecule type" value="Genomic_DNA"/>
</dbReference>